<organism evidence="1">
    <name type="scientific">Myoviridae sp. ctCo31</name>
    <dbReference type="NCBI Taxonomy" id="2825053"/>
    <lineage>
        <taxon>Viruses</taxon>
        <taxon>Duplodnaviria</taxon>
        <taxon>Heunggongvirae</taxon>
        <taxon>Uroviricota</taxon>
        <taxon>Caudoviricetes</taxon>
    </lineage>
</organism>
<evidence type="ECO:0000313" key="1">
    <source>
        <dbReference type="EMBL" id="DAF95658.1"/>
    </source>
</evidence>
<sequence>MIRLNYTPEYTVENGVYTVPLKIEQDGKEITGQRNITAQVK</sequence>
<proteinExistence type="predicted"/>
<reference evidence="1" key="1">
    <citation type="journal article" date="2021" name="Proc. Natl. Acad. Sci. U.S.A.">
        <title>A Catalog of Tens of Thousands of Viruses from Human Metagenomes Reveals Hidden Associations with Chronic Diseases.</title>
        <authorList>
            <person name="Tisza M.J."/>
            <person name="Buck C.B."/>
        </authorList>
    </citation>
    <scope>NUCLEOTIDE SEQUENCE</scope>
    <source>
        <strain evidence="1">CtCo31</strain>
    </source>
</reference>
<accession>A0A8S5UML8</accession>
<dbReference type="EMBL" id="BK016109">
    <property type="protein sequence ID" value="DAF95658.1"/>
    <property type="molecule type" value="Genomic_DNA"/>
</dbReference>
<protein>
    <submittedName>
        <fullName evidence="1">Uncharacterized protein</fullName>
    </submittedName>
</protein>
<name>A0A8S5UML8_9CAUD</name>